<protein>
    <recommendedName>
        <fullName evidence="7">Major facilitator superfamily (MFS) profile domain-containing protein</fullName>
    </recommendedName>
</protein>
<dbReference type="PANTHER" id="PTHR23501:SF94">
    <property type="entry name" value="MAJOR FACILITATOR SUPERFAMILY (MFS) PROFILE DOMAIN-CONTAINING PROTEIN"/>
    <property type="match status" value="1"/>
</dbReference>
<evidence type="ECO:0000256" key="2">
    <source>
        <dbReference type="ARBA" id="ARBA00022692"/>
    </source>
</evidence>
<dbReference type="SUPFAM" id="SSF103473">
    <property type="entry name" value="MFS general substrate transporter"/>
    <property type="match status" value="1"/>
</dbReference>
<keyword evidence="2 6" id="KW-0812">Transmembrane</keyword>
<dbReference type="GO" id="GO:0022857">
    <property type="term" value="F:transmembrane transporter activity"/>
    <property type="evidence" value="ECO:0007669"/>
    <property type="project" value="InterPro"/>
</dbReference>
<feature type="compositionally biased region" description="Polar residues" evidence="5">
    <location>
        <begin position="542"/>
        <end position="552"/>
    </location>
</feature>
<feature type="domain" description="Major facilitator superfamily (MFS) profile" evidence="7">
    <location>
        <begin position="34"/>
        <end position="515"/>
    </location>
</feature>
<organism evidence="8 9">
    <name type="scientific">Vermiconidia calcicola</name>
    <dbReference type="NCBI Taxonomy" id="1690605"/>
    <lineage>
        <taxon>Eukaryota</taxon>
        <taxon>Fungi</taxon>
        <taxon>Dikarya</taxon>
        <taxon>Ascomycota</taxon>
        <taxon>Pezizomycotina</taxon>
        <taxon>Dothideomycetes</taxon>
        <taxon>Dothideomycetidae</taxon>
        <taxon>Mycosphaerellales</taxon>
        <taxon>Extremaceae</taxon>
        <taxon>Vermiconidia</taxon>
    </lineage>
</organism>
<feature type="transmembrane region" description="Helical" evidence="6">
    <location>
        <begin position="385"/>
        <end position="406"/>
    </location>
</feature>
<keyword evidence="4 6" id="KW-0472">Membrane</keyword>
<keyword evidence="3 6" id="KW-1133">Transmembrane helix</keyword>
<evidence type="ECO:0000256" key="1">
    <source>
        <dbReference type="ARBA" id="ARBA00004141"/>
    </source>
</evidence>
<reference evidence="8 9" key="1">
    <citation type="submission" date="2023-06" db="EMBL/GenBank/DDBJ databases">
        <title>Black Yeasts Isolated from many extreme environments.</title>
        <authorList>
            <person name="Coleine C."/>
            <person name="Stajich J.E."/>
            <person name="Selbmann L."/>
        </authorList>
    </citation>
    <scope>NUCLEOTIDE SEQUENCE [LARGE SCALE GENOMIC DNA]</scope>
    <source>
        <strain evidence="8 9">CCFEE 5887</strain>
    </source>
</reference>
<evidence type="ECO:0000256" key="4">
    <source>
        <dbReference type="ARBA" id="ARBA00023136"/>
    </source>
</evidence>
<dbReference type="AlphaFoldDB" id="A0AAV9QDD6"/>
<sequence length="566" mass="61527">MADTERTSNDTVVHTPRDQDVAPAWKPSGHEWAIMLTLAIISLMVSLDATVIITSLSTIIQALKTDTTQGLWIGTSYLLTCAVSMPFTAALSDIVGRPRCLFASLIFFTIGTILCVAAPDINFMLAGRSIQGIGGGGIIILSLVIFTDIVPLRSRPQYIGILQGAWALGTCIGPLIGGAFATMKLWRGVFYLMFPFCGMGLVFVPLFVRLTPRRATWRQMLTRVDWIGGFLFIPSAASVLLAITWGGTEQPWASTQTILPLVIGFLGLVWTAYYELYRAKEPFLRHSLFCNPTAFAVYIGAFVQGLLLYGQLYYIPFFFEFVKLKSPIQTGVCLLAVMLALIPAAMLVGRIITKTGSYRWAIWIGWVLTTLGTGLTILWDAPSSTTLWVLSLVFLGFGHGFLLNALNCASQAVCKPGDEGAAAAMYAFLRSFGMALGVGIGGSVFQNVMKIKLRVLHLSTVYVWNAGASLAILHTSGGAPVMSAYAYGFHGVFGFFCSLAGLALIACRFIKHFDINKELVTEHTLDTNSRIGLTLNRLNHSRTPSQLGSLNESVPEDRQEGIAQDG</sequence>
<dbReference type="InterPro" id="IPR036259">
    <property type="entry name" value="MFS_trans_sf"/>
</dbReference>
<feature type="transmembrane region" description="Helical" evidence="6">
    <location>
        <begin position="328"/>
        <end position="348"/>
    </location>
</feature>
<evidence type="ECO:0000259" key="7">
    <source>
        <dbReference type="PROSITE" id="PS50850"/>
    </source>
</evidence>
<evidence type="ECO:0000256" key="3">
    <source>
        <dbReference type="ARBA" id="ARBA00022989"/>
    </source>
</evidence>
<feature type="transmembrane region" description="Helical" evidence="6">
    <location>
        <begin position="32"/>
        <end position="59"/>
    </location>
</feature>
<dbReference type="EMBL" id="JAXLQG010000005">
    <property type="protein sequence ID" value="KAK5539694.1"/>
    <property type="molecule type" value="Genomic_DNA"/>
</dbReference>
<dbReference type="PROSITE" id="PS50850">
    <property type="entry name" value="MFS"/>
    <property type="match status" value="1"/>
</dbReference>
<keyword evidence="9" id="KW-1185">Reference proteome</keyword>
<feature type="transmembrane region" description="Helical" evidence="6">
    <location>
        <begin position="189"/>
        <end position="212"/>
    </location>
</feature>
<feature type="transmembrane region" description="Helical" evidence="6">
    <location>
        <begin position="125"/>
        <end position="146"/>
    </location>
</feature>
<dbReference type="InterPro" id="IPR020846">
    <property type="entry name" value="MFS_dom"/>
</dbReference>
<feature type="transmembrane region" description="Helical" evidence="6">
    <location>
        <begin position="360"/>
        <end position="379"/>
    </location>
</feature>
<accession>A0AAV9QDD6</accession>
<dbReference type="GO" id="GO:0005886">
    <property type="term" value="C:plasma membrane"/>
    <property type="evidence" value="ECO:0007669"/>
    <property type="project" value="TreeGrafter"/>
</dbReference>
<feature type="transmembrane region" description="Helical" evidence="6">
    <location>
        <begin position="257"/>
        <end position="276"/>
    </location>
</feature>
<feature type="region of interest" description="Disordered" evidence="5">
    <location>
        <begin position="542"/>
        <end position="566"/>
    </location>
</feature>
<evidence type="ECO:0000313" key="9">
    <source>
        <dbReference type="Proteomes" id="UP001345827"/>
    </source>
</evidence>
<feature type="transmembrane region" description="Helical" evidence="6">
    <location>
        <begin position="158"/>
        <end position="183"/>
    </location>
</feature>
<dbReference type="PANTHER" id="PTHR23501">
    <property type="entry name" value="MAJOR FACILITATOR SUPERFAMILY"/>
    <property type="match status" value="1"/>
</dbReference>
<comment type="subcellular location">
    <subcellularLocation>
        <location evidence="1">Membrane</location>
        <topology evidence="1">Multi-pass membrane protein</topology>
    </subcellularLocation>
</comment>
<dbReference type="Gene3D" id="1.20.1250.20">
    <property type="entry name" value="MFS general substrate transporter like domains"/>
    <property type="match status" value="1"/>
</dbReference>
<dbReference type="Proteomes" id="UP001345827">
    <property type="component" value="Unassembled WGS sequence"/>
</dbReference>
<comment type="caution">
    <text evidence="8">The sequence shown here is derived from an EMBL/GenBank/DDBJ whole genome shotgun (WGS) entry which is preliminary data.</text>
</comment>
<feature type="transmembrane region" description="Helical" evidence="6">
    <location>
        <begin position="71"/>
        <end position="91"/>
    </location>
</feature>
<feature type="transmembrane region" description="Helical" evidence="6">
    <location>
        <begin position="100"/>
        <end position="119"/>
    </location>
</feature>
<dbReference type="InterPro" id="IPR011701">
    <property type="entry name" value="MFS"/>
</dbReference>
<gene>
    <name evidence="8" type="ORF">LTR25_003399</name>
</gene>
<feature type="transmembrane region" description="Helical" evidence="6">
    <location>
        <begin position="485"/>
        <end position="507"/>
    </location>
</feature>
<evidence type="ECO:0000256" key="6">
    <source>
        <dbReference type="SAM" id="Phobius"/>
    </source>
</evidence>
<dbReference type="PRINTS" id="PR01036">
    <property type="entry name" value="TCRTETB"/>
</dbReference>
<evidence type="ECO:0000313" key="8">
    <source>
        <dbReference type="EMBL" id="KAK5539694.1"/>
    </source>
</evidence>
<proteinExistence type="predicted"/>
<feature type="transmembrane region" description="Helical" evidence="6">
    <location>
        <begin position="288"/>
        <end position="308"/>
    </location>
</feature>
<evidence type="ECO:0000256" key="5">
    <source>
        <dbReference type="SAM" id="MobiDB-lite"/>
    </source>
</evidence>
<dbReference type="Pfam" id="PF07690">
    <property type="entry name" value="MFS_1"/>
    <property type="match status" value="1"/>
</dbReference>
<feature type="transmembrane region" description="Helical" evidence="6">
    <location>
        <begin position="224"/>
        <end position="245"/>
    </location>
</feature>
<name>A0AAV9QDD6_9PEZI</name>